<name>A0ABS6D3U6_9FIRM</name>
<dbReference type="EMBL" id="JABACJ020000007">
    <property type="protein sequence ID" value="MBU3876126.1"/>
    <property type="molecule type" value="Genomic_DNA"/>
</dbReference>
<reference evidence="3 4" key="1">
    <citation type="submission" date="2021-06" db="EMBL/GenBank/DDBJ databases">
        <title>Faecalicatena sp. nov. isolated from porcine feces.</title>
        <authorList>
            <person name="Oh B.S."/>
            <person name="Lee J.H."/>
        </authorList>
    </citation>
    <scope>NUCLEOTIDE SEQUENCE [LARGE SCALE GENOMIC DNA]</scope>
    <source>
        <strain evidence="3 4">AGMB00832</strain>
    </source>
</reference>
<dbReference type="CDD" id="cd05008">
    <property type="entry name" value="SIS_GlmS_GlmD_1"/>
    <property type="match status" value="1"/>
</dbReference>
<dbReference type="PROSITE" id="PS51464">
    <property type="entry name" value="SIS"/>
    <property type="match status" value="1"/>
</dbReference>
<dbReference type="PANTHER" id="PTHR10937">
    <property type="entry name" value="GLUCOSAMINE--FRUCTOSE-6-PHOSPHATE AMINOTRANSFERASE, ISOMERIZING"/>
    <property type="match status" value="1"/>
</dbReference>
<dbReference type="Gene3D" id="3.40.50.10490">
    <property type="entry name" value="Glucose-6-phosphate isomerase like protein, domain 1"/>
    <property type="match status" value="2"/>
</dbReference>
<protein>
    <submittedName>
        <fullName evidence="3">SIS domain-containing protein</fullName>
    </submittedName>
</protein>
<comment type="caution">
    <text evidence="3">The sequence shown here is derived from an EMBL/GenBank/DDBJ whole genome shotgun (WGS) entry which is preliminary data.</text>
</comment>
<keyword evidence="4" id="KW-1185">Reference proteome</keyword>
<evidence type="ECO:0000256" key="1">
    <source>
        <dbReference type="ARBA" id="ARBA00022737"/>
    </source>
</evidence>
<evidence type="ECO:0000313" key="3">
    <source>
        <dbReference type="EMBL" id="MBU3876126.1"/>
    </source>
</evidence>
<dbReference type="Proteomes" id="UP000723714">
    <property type="component" value="Unassembled WGS sequence"/>
</dbReference>
<dbReference type="SUPFAM" id="SSF53697">
    <property type="entry name" value="SIS domain"/>
    <property type="match status" value="1"/>
</dbReference>
<dbReference type="InterPro" id="IPR001347">
    <property type="entry name" value="SIS_dom"/>
</dbReference>
<dbReference type="InterPro" id="IPR046348">
    <property type="entry name" value="SIS_dom_sf"/>
</dbReference>
<sequence>MEKEMFGKTMDYYREHGCQYTASEIHSQPALWKKTAEMLLDRKQDISHFMEKMMSVEHLRIITTGAGSSAFIGETMQYLLAKEMGIRMENVHTTDIISASDSVLFDVPTLLISYGRSGESPESSAAVKFAEEKIKTVYHIIIVCDGESKLANAAREKDNALVLVMPEGSCDKGFAMTSSVSCMSLATWCIFHYQDIETYAGYLLSLADSAEEQMEILAEKAQQIAENEYRRIIWLGTGALKGLAREACIKSMELSDGFVHAGYDAPMGFRHGPKTVINDETITIHFLSNQEDSLRYDLDFAEEVMREKQGNLVVTVGEKKTNNLISGEDYKVVYTIPEEIPTGSEMGAYINCLLFAQLLSMKKSLQLGYTTDSPSQKGDVNRVVQGVVIYDLKDGTPIE</sequence>
<keyword evidence="1" id="KW-0677">Repeat</keyword>
<dbReference type="InterPro" id="IPR035466">
    <property type="entry name" value="GlmS/AgaS_SIS"/>
</dbReference>
<accession>A0ABS6D3U6</accession>
<proteinExistence type="predicted"/>
<evidence type="ECO:0000313" key="4">
    <source>
        <dbReference type="Proteomes" id="UP000723714"/>
    </source>
</evidence>
<gene>
    <name evidence="3" type="ORF">HGO97_009910</name>
</gene>
<evidence type="ECO:0000259" key="2">
    <source>
        <dbReference type="PROSITE" id="PS51464"/>
    </source>
</evidence>
<dbReference type="Pfam" id="PF01380">
    <property type="entry name" value="SIS"/>
    <property type="match status" value="1"/>
</dbReference>
<organism evidence="3 4">
    <name type="scientific">Faecalicatena faecalis</name>
    <dbReference type="NCBI Taxonomy" id="2726362"/>
    <lineage>
        <taxon>Bacteria</taxon>
        <taxon>Bacillati</taxon>
        <taxon>Bacillota</taxon>
        <taxon>Clostridia</taxon>
        <taxon>Lachnospirales</taxon>
        <taxon>Lachnospiraceae</taxon>
        <taxon>Faecalicatena</taxon>
    </lineage>
</organism>
<feature type="domain" description="SIS" evidence="2">
    <location>
        <begin position="49"/>
        <end position="220"/>
    </location>
</feature>